<protein>
    <recommendedName>
        <fullName evidence="2">RNA polymerase sigma-70 domain-containing protein</fullName>
    </recommendedName>
</protein>
<dbReference type="EMBL" id="CAUOFW020003835">
    <property type="protein sequence ID" value="CAK9162284.1"/>
    <property type="molecule type" value="Genomic_DNA"/>
</dbReference>
<dbReference type="Proteomes" id="UP001642360">
    <property type="component" value="Unassembled WGS sequence"/>
</dbReference>
<dbReference type="PROSITE" id="PS00715">
    <property type="entry name" value="SIGMA70_1"/>
    <property type="match status" value="1"/>
</dbReference>
<dbReference type="InterPro" id="IPR000943">
    <property type="entry name" value="RNA_pol_sigma70"/>
</dbReference>
<dbReference type="Pfam" id="PF04542">
    <property type="entry name" value="Sigma70_r2"/>
    <property type="match status" value="1"/>
</dbReference>
<keyword evidence="4" id="KW-1185">Reference proteome</keyword>
<evidence type="ECO:0000313" key="3">
    <source>
        <dbReference type="EMBL" id="CAK9162284.1"/>
    </source>
</evidence>
<dbReference type="InterPro" id="IPR036388">
    <property type="entry name" value="WH-like_DNA-bd_sf"/>
</dbReference>
<reference evidence="3 4" key="1">
    <citation type="submission" date="2024-02" db="EMBL/GenBank/DDBJ databases">
        <authorList>
            <person name="Vignale AGUSTIN F."/>
            <person name="Sosa J E."/>
            <person name="Modenutti C."/>
        </authorList>
    </citation>
    <scope>NUCLEOTIDE SEQUENCE [LARGE SCALE GENOMIC DNA]</scope>
</reference>
<dbReference type="PANTHER" id="PTHR30603:SF14">
    <property type="entry name" value="RNA POLYMERASE SIGMA FACTOR SIGA"/>
    <property type="match status" value="1"/>
</dbReference>
<dbReference type="InterPro" id="IPR007627">
    <property type="entry name" value="RNA_pol_sigma70_r2"/>
</dbReference>
<proteinExistence type="inferred from homology"/>
<dbReference type="InterPro" id="IPR050239">
    <property type="entry name" value="Sigma-70_RNA_pol_init_factors"/>
</dbReference>
<dbReference type="Pfam" id="PF04539">
    <property type="entry name" value="Sigma70_r3"/>
    <property type="match status" value="1"/>
</dbReference>
<dbReference type="SUPFAM" id="SSF88946">
    <property type="entry name" value="Sigma2 domain of RNA polymerase sigma factors"/>
    <property type="match status" value="1"/>
</dbReference>
<dbReference type="PRINTS" id="PR00046">
    <property type="entry name" value="SIGMA70FCT"/>
</dbReference>
<gene>
    <name evidence="3" type="ORF">ILEXP_LOCUS31147</name>
</gene>
<dbReference type="GO" id="GO:0071482">
    <property type="term" value="P:cellular response to light stimulus"/>
    <property type="evidence" value="ECO:0007669"/>
    <property type="project" value="UniProtKB-ARBA"/>
</dbReference>
<dbReference type="AlphaFoldDB" id="A0ABC8SYL8"/>
<organism evidence="3 4">
    <name type="scientific">Ilex paraguariensis</name>
    <name type="common">yerba mate</name>
    <dbReference type="NCBI Taxonomy" id="185542"/>
    <lineage>
        <taxon>Eukaryota</taxon>
        <taxon>Viridiplantae</taxon>
        <taxon>Streptophyta</taxon>
        <taxon>Embryophyta</taxon>
        <taxon>Tracheophyta</taxon>
        <taxon>Spermatophyta</taxon>
        <taxon>Magnoliopsida</taxon>
        <taxon>eudicotyledons</taxon>
        <taxon>Gunneridae</taxon>
        <taxon>Pentapetalae</taxon>
        <taxon>asterids</taxon>
        <taxon>campanulids</taxon>
        <taxon>Aquifoliales</taxon>
        <taxon>Aquifoliaceae</taxon>
        <taxon>Ilex</taxon>
    </lineage>
</organism>
<dbReference type="Gene3D" id="1.20.120.1810">
    <property type="match status" value="1"/>
</dbReference>
<comment type="caution">
    <text evidence="3">The sequence shown here is derived from an EMBL/GenBank/DDBJ whole genome shotgun (WGS) entry which is preliminary data.</text>
</comment>
<accession>A0ABC8SYL8</accession>
<dbReference type="PANTHER" id="PTHR30603">
    <property type="entry name" value="RNA POLYMERASE SIGMA FACTOR RPO"/>
    <property type="match status" value="1"/>
</dbReference>
<dbReference type="Gene3D" id="1.10.10.10">
    <property type="entry name" value="Winged helix-like DNA-binding domain superfamily/Winged helix DNA-binding domain"/>
    <property type="match status" value="1"/>
</dbReference>
<feature type="domain" description="RNA polymerase sigma-70" evidence="2">
    <location>
        <begin position="7"/>
        <end position="20"/>
    </location>
</feature>
<evidence type="ECO:0000256" key="1">
    <source>
        <dbReference type="ARBA" id="ARBA00007788"/>
    </source>
</evidence>
<comment type="similarity">
    <text evidence="1">Belongs to the sigma-70 factor family.</text>
</comment>
<evidence type="ECO:0000259" key="2">
    <source>
        <dbReference type="PROSITE" id="PS00715"/>
    </source>
</evidence>
<name>A0ABC8SYL8_9AQUA</name>
<sequence length="201" mass="23114">MGAEMADLVQGGLIGLLRGIEKFDSSKGFKISTYVYWWIRQNLKIAKPFAERLSLIRNAKSKLEEKGIMPSIDRIAERLNMSQKKVRNATEAINKVFSVDREAFPSLNGLPGETLHSYIADNCLENNPWHGVDEWALKKDLTLAALYWEKKTYLKFFLLLNTVFPSWFKQKGQEEKHVVHRVDAESLKDNVPRNLAHMGHQ</sequence>
<dbReference type="InterPro" id="IPR007624">
    <property type="entry name" value="RNA_pol_sigma70_r3"/>
</dbReference>
<evidence type="ECO:0000313" key="4">
    <source>
        <dbReference type="Proteomes" id="UP001642360"/>
    </source>
</evidence>
<dbReference type="GO" id="GO:0016987">
    <property type="term" value="F:sigma factor activity"/>
    <property type="evidence" value="ECO:0007669"/>
    <property type="project" value="UniProtKB-ARBA"/>
</dbReference>
<dbReference type="InterPro" id="IPR013325">
    <property type="entry name" value="RNA_pol_sigma_r2"/>
</dbReference>